<dbReference type="InterPro" id="IPR044836">
    <property type="entry name" value="TOL_plant"/>
</dbReference>
<organism evidence="9 10">
    <name type="scientific">Artemisia annua</name>
    <name type="common">Sweet wormwood</name>
    <dbReference type="NCBI Taxonomy" id="35608"/>
    <lineage>
        <taxon>Eukaryota</taxon>
        <taxon>Viridiplantae</taxon>
        <taxon>Streptophyta</taxon>
        <taxon>Embryophyta</taxon>
        <taxon>Tracheophyta</taxon>
        <taxon>Spermatophyta</taxon>
        <taxon>Magnoliopsida</taxon>
        <taxon>eudicotyledons</taxon>
        <taxon>Gunneridae</taxon>
        <taxon>Pentapetalae</taxon>
        <taxon>asterids</taxon>
        <taxon>campanulids</taxon>
        <taxon>Asterales</taxon>
        <taxon>Asteraceae</taxon>
        <taxon>Asteroideae</taxon>
        <taxon>Anthemideae</taxon>
        <taxon>Artemisiinae</taxon>
        <taxon>Artemisia</taxon>
    </lineage>
</organism>
<dbReference type="InterPro" id="IPR004152">
    <property type="entry name" value="GAT_dom"/>
</dbReference>
<feature type="compositionally biased region" description="Polar residues" evidence="6">
    <location>
        <begin position="334"/>
        <end position="348"/>
    </location>
</feature>
<dbReference type="Gene3D" id="1.20.58.160">
    <property type="match status" value="1"/>
</dbReference>
<evidence type="ECO:0000259" key="8">
    <source>
        <dbReference type="PROSITE" id="PS50909"/>
    </source>
</evidence>
<name>A0A2U1Q4R9_ARTAN</name>
<dbReference type="CDD" id="cd03561">
    <property type="entry name" value="VHS"/>
    <property type="match status" value="1"/>
</dbReference>
<comment type="similarity">
    <text evidence="2">Belongs to the TOM1 family.</text>
</comment>
<feature type="region of interest" description="Disordered" evidence="6">
    <location>
        <begin position="164"/>
        <end position="183"/>
    </location>
</feature>
<evidence type="ECO:0000256" key="2">
    <source>
        <dbReference type="ARBA" id="ARBA00007708"/>
    </source>
</evidence>
<dbReference type="OrthoDB" id="2018246at2759"/>
<evidence type="ECO:0000313" key="9">
    <source>
        <dbReference type="EMBL" id="PWA92995.1"/>
    </source>
</evidence>
<dbReference type="SUPFAM" id="SSF48464">
    <property type="entry name" value="ENTH/VHS domain"/>
    <property type="match status" value="1"/>
</dbReference>
<dbReference type="SMART" id="SM00288">
    <property type="entry name" value="VHS"/>
    <property type="match status" value="1"/>
</dbReference>
<dbReference type="PANTHER" id="PTHR45898:SF2">
    <property type="entry name" value="TOM1-LIKE PROTEIN 6"/>
    <property type="match status" value="1"/>
</dbReference>
<proteinExistence type="inferred from homology"/>
<feature type="domain" description="VHS" evidence="7">
    <location>
        <begin position="23"/>
        <end position="153"/>
    </location>
</feature>
<dbReference type="GO" id="GO:0043328">
    <property type="term" value="P:protein transport to vacuole involved in ubiquitin-dependent protein catabolic process via the multivesicular body sorting pathway"/>
    <property type="evidence" value="ECO:0007669"/>
    <property type="project" value="InterPro"/>
</dbReference>
<dbReference type="InterPro" id="IPR002014">
    <property type="entry name" value="VHS_dom"/>
</dbReference>
<accession>A0A2U1Q4R9</accession>
<dbReference type="Proteomes" id="UP000245207">
    <property type="component" value="Unassembled WGS sequence"/>
</dbReference>
<protein>
    <submittedName>
        <fullName evidence="9">ENTH/VHS, Target of Myb protein 1</fullName>
    </submittedName>
</protein>
<keyword evidence="3" id="KW-0813">Transport</keyword>
<reference evidence="9 10" key="1">
    <citation type="journal article" date="2018" name="Mol. Plant">
        <title>The genome of Artemisia annua provides insight into the evolution of Asteraceae family and artemisinin biosynthesis.</title>
        <authorList>
            <person name="Shen Q."/>
            <person name="Zhang L."/>
            <person name="Liao Z."/>
            <person name="Wang S."/>
            <person name="Yan T."/>
            <person name="Shi P."/>
            <person name="Liu M."/>
            <person name="Fu X."/>
            <person name="Pan Q."/>
            <person name="Wang Y."/>
            <person name="Lv Z."/>
            <person name="Lu X."/>
            <person name="Zhang F."/>
            <person name="Jiang W."/>
            <person name="Ma Y."/>
            <person name="Chen M."/>
            <person name="Hao X."/>
            <person name="Li L."/>
            <person name="Tang Y."/>
            <person name="Lv G."/>
            <person name="Zhou Y."/>
            <person name="Sun X."/>
            <person name="Brodelius P.E."/>
            <person name="Rose J.K.C."/>
            <person name="Tang K."/>
        </authorList>
    </citation>
    <scope>NUCLEOTIDE SEQUENCE [LARGE SCALE GENOMIC DNA]</scope>
    <source>
        <strain evidence="10">cv. Huhao1</strain>
        <tissue evidence="9">Leaf</tissue>
    </source>
</reference>
<dbReference type="PROSITE" id="PS50909">
    <property type="entry name" value="GAT"/>
    <property type="match status" value="1"/>
</dbReference>
<comment type="subcellular location">
    <subcellularLocation>
        <location evidence="1">Membrane</location>
        <topology evidence="1">Peripheral membrane protein</topology>
    </subcellularLocation>
</comment>
<keyword evidence="4" id="KW-0653">Protein transport</keyword>
<sequence>MMPMLPFSPPPSVANAYARVDKATSEFLSCPDWRINIGVCDTINSKPWLAKDYIKAVRGRLQHKNPNVQLLSLTLLETIVKNCSENVHGQIAERKMLHEMIKIVKKKSHMRVREKILALIDNWREAFGGRGGRMTAQYHRAYEELRHYGVDFPRRSPNSVPLITPPVNHGHGASSSSRHEPSDNVSLVTLESMRNVLDVLSEMLQAIDPKDRKAVKDEVIVDLYGQCRSNQKKLGQTLSSTTDEEILGQGIQFNEALQYIIEKHDAIASGSPLPLQPLSFLTHQTRLKHVDSREVSPKASSVPSAPLITTSSNEIEEEENSSSHTASRVKEAQTVVTQTDKNTSSDPSLSMALVPSDPPLPTDKKTAEEDMIDLLSLVLSPATPSTSSPINQTDIDSNITDDQPQIPLSCYVVPWAQTQALPEYEQQPQAQNIPQQANYIPPPWAPTPGYYCNPYASNYSASSYYDTGSSSGADLNPYVPSYRLFDDLNVLSNFRASGTPGTSGPSMLGARK</sequence>
<keyword evidence="5" id="KW-0472">Membrane</keyword>
<evidence type="ECO:0000259" key="7">
    <source>
        <dbReference type="PROSITE" id="PS50179"/>
    </source>
</evidence>
<dbReference type="SUPFAM" id="SSF89009">
    <property type="entry name" value="GAT-like domain"/>
    <property type="match status" value="1"/>
</dbReference>
<dbReference type="Pfam" id="PF00790">
    <property type="entry name" value="VHS"/>
    <property type="match status" value="1"/>
</dbReference>
<evidence type="ECO:0000313" key="10">
    <source>
        <dbReference type="Proteomes" id="UP000245207"/>
    </source>
</evidence>
<dbReference type="PANTHER" id="PTHR45898">
    <property type="entry name" value="TOM1-LIKE PROTEIN"/>
    <property type="match status" value="1"/>
</dbReference>
<dbReference type="AlphaFoldDB" id="A0A2U1Q4R9"/>
<evidence type="ECO:0000256" key="5">
    <source>
        <dbReference type="ARBA" id="ARBA00023136"/>
    </source>
</evidence>
<dbReference type="STRING" id="35608.A0A2U1Q4R9"/>
<dbReference type="GO" id="GO:0005737">
    <property type="term" value="C:cytoplasm"/>
    <property type="evidence" value="ECO:0007669"/>
    <property type="project" value="UniProtKB-ARBA"/>
</dbReference>
<feature type="domain" description="GAT" evidence="8">
    <location>
        <begin position="179"/>
        <end position="269"/>
    </location>
</feature>
<evidence type="ECO:0000256" key="3">
    <source>
        <dbReference type="ARBA" id="ARBA00022448"/>
    </source>
</evidence>
<dbReference type="PROSITE" id="PS50179">
    <property type="entry name" value="VHS"/>
    <property type="match status" value="1"/>
</dbReference>
<dbReference type="CDD" id="cd14231">
    <property type="entry name" value="GAT_GGA-like_plant"/>
    <property type="match status" value="1"/>
</dbReference>
<dbReference type="InterPro" id="IPR038425">
    <property type="entry name" value="GAT_sf"/>
</dbReference>
<dbReference type="GO" id="GO:0016020">
    <property type="term" value="C:membrane"/>
    <property type="evidence" value="ECO:0007669"/>
    <property type="project" value="UniProtKB-SubCell"/>
</dbReference>
<feature type="compositionally biased region" description="Low complexity" evidence="6">
    <location>
        <begin position="297"/>
        <end position="313"/>
    </location>
</feature>
<evidence type="ECO:0000256" key="6">
    <source>
        <dbReference type="SAM" id="MobiDB-lite"/>
    </source>
</evidence>
<dbReference type="GO" id="GO:0043130">
    <property type="term" value="F:ubiquitin binding"/>
    <property type="evidence" value="ECO:0007669"/>
    <property type="project" value="InterPro"/>
</dbReference>
<dbReference type="Gene3D" id="1.25.40.90">
    <property type="match status" value="1"/>
</dbReference>
<dbReference type="InterPro" id="IPR008942">
    <property type="entry name" value="ENTH_VHS"/>
</dbReference>
<evidence type="ECO:0000256" key="4">
    <source>
        <dbReference type="ARBA" id="ARBA00022927"/>
    </source>
</evidence>
<evidence type="ECO:0000256" key="1">
    <source>
        <dbReference type="ARBA" id="ARBA00004170"/>
    </source>
</evidence>
<dbReference type="GO" id="GO:0035091">
    <property type="term" value="F:phosphatidylinositol binding"/>
    <property type="evidence" value="ECO:0007669"/>
    <property type="project" value="InterPro"/>
</dbReference>
<dbReference type="Pfam" id="PF03127">
    <property type="entry name" value="GAT"/>
    <property type="match status" value="1"/>
</dbReference>
<comment type="caution">
    <text evidence="9">The sequence shown here is derived from an EMBL/GenBank/DDBJ whole genome shotgun (WGS) entry which is preliminary data.</text>
</comment>
<feature type="region of interest" description="Disordered" evidence="6">
    <location>
        <begin position="291"/>
        <end position="360"/>
    </location>
</feature>
<dbReference type="EMBL" id="PKPP01000418">
    <property type="protein sequence ID" value="PWA92995.1"/>
    <property type="molecule type" value="Genomic_DNA"/>
</dbReference>
<gene>
    <name evidence="9" type="ORF">CTI12_AA076000</name>
</gene>
<keyword evidence="10" id="KW-1185">Reference proteome</keyword>